<dbReference type="EMBL" id="DUZY01000001">
    <property type="protein sequence ID" value="DAD18628.1"/>
    <property type="molecule type" value="Genomic_DNA"/>
</dbReference>
<organism evidence="2 3">
    <name type="scientific">Nelumbo nucifera</name>
    <name type="common">Sacred lotus</name>
    <dbReference type="NCBI Taxonomy" id="4432"/>
    <lineage>
        <taxon>Eukaryota</taxon>
        <taxon>Viridiplantae</taxon>
        <taxon>Streptophyta</taxon>
        <taxon>Embryophyta</taxon>
        <taxon>Tracheophyta</taxon>
        <taxon>Spermatophyta</taxon>
        <taxon>Magnoliopsida</taxon>
        <taxon>Proteales</taxon>
        <taxon>Nelumbonaceae</taxon>
        <taxon>Nelumbo</taxon>
    </lineage>
</organism>
<reference evidence="2 3" key="1">
    <citation type="journal article" date="2020" name="Mol. Biol. Evol.">
        <title>Distinct Expression and Methylation Patterns for Genes with Different Fates following a Single Whole-Genome Duplication in Flowering Plants.</title>
        <authorList>
            <person name="Shi T."/>
            <person name="Rahmani R.S."/>
            <person name="Gugger P.F."/>
            <person name="Wang M."/>
            <person name="Li H."/>
            <person name="Zhang Y."/>
            <person name="Li Z."/>
            <person name="Wang Q."/>
            <person name="Van de Peer Y."/>
            <person name="Marchal K."/>
            <person name="Chen J."/>
        </authorList>
    </citation>
    <scope>NUCLEOTIDE SEQUENCE [LARGE SCALE GENOMIC DNA]</scope>
    <source>
        <tissue evidence="2">Leaf</tissue>
    </source>
</reference>
<gene>
    <name evidence="2" type="ORF">HUJ06_020091</name>
</gene>
<feature type="compositionally biased region" description="Basic residues" evidence="1">
    <location>
        <begin position="8"/>
        <end position="21"/>
    </location>
</feature>
<protein>
    <submittedName>
        <fullName evidence="2">Uncharacterized protein</fullName>
    </submittedName>
</protein>
<dbReference type="Proteomes" id="UP000607653">
    <property type="component" value="Unassembled WGS sequence"/>
</dbReference>
<feature type="region of interest" description="Disordered" evidence="1">
    <location>
        <begin position="1"/>
        <end position="21"/>
    </location>
</feature>
<evidence type="ECO:0000313" key="3">
    <source>
        <dbReference type="Proteomes" id="UP000607653"/>
    </source>
</evidence>
<comment type="caution">
    <text evidence="2">The sequence shown here is derived from an EMBL/GenBank/DDBJ whole genome shotgun (WGS) entry which is preliminary data.</text>
</comment>
<name>A0A822XM64_NELNU</name>
<evidence type="ECO:0000256" key="1">
    <source>
        <dbReference type="SAM" id="MobiDB-lite"/>
    </source>
</evidence>
<keyword evidence="3" id="KW-1185">Reference proteome</keyword>
<sequence>MWYSCNFSKKKRGRGKGRINKRRERETCLNNLENKKHVSVNLPMYTLPML</sequence>
<evidence type="ECO:0000313" key="2">
    <source>
        <dbReference type="EMBL" id="DAD18628.1"/>
    </source>
</evidence>
<accession>A0A822XM64</accession>
<proteinExistence type="predicted"/>
<dbReference type="AlphaFoldDB" id="A0A822XM64"/>